<keyword evidence="2" id="KW-1185">Reference proteome</keyword>
<dbReference type="AlphaFoldDB" id="A0A6I6GKQ0"/>
<reference evidence="1 2" key="1">
    <citation type="submission" date="2019-11" db="EMBL/GenBank/DDBJ databases">
        <authorList>
            <person name="Im W.T."/>
        </authorList>
    </citation>
    <scope>NUCLEOTIDE SEQUENCE [LARGE SCALE GENOMIC DNA]</scope>
    <source>
        <strain evidence="1 2">SB-02</strain>
    </source>
</reference>
<organism evidence="1 2">
    <name type="scientific">Phnomibacter ginsenosidimutans</name>
    <dbReference type="NCBI Taxonomy" id="2676868"/>
    <lineage>
        <taxon>Bacteria</taxon>
        <taxon>Pseudomonadati</taxon>
        <taxon>Bacteroidota</taxon>
        <taxon>Chitinophagia</taxon>
        <taxon>Chitinophagales</taxon>
        <taxon>Chitinophagaceae</taxon>
        <taxon>Phnomibacter</taxon>
    </lineage>
</organism>
<gene>
    <name evidence="1" type="ORF">GLV81_08970</name>
</gene>
<dbReference type="RefSeq" id="WP_157478565.1">
    <property type="nucleotide sequence ID" value="NZ_CP046566.1"/>
</dbReference>
<protein>
    <submittedName>
        <fullName evidence="1">Uncharacterized protein</fullName>
    </submittedName>
</protein>
<sequence length="131" mass="15328">MIHFNELKHGNHVMVLNEGTWMEGVVQHINPDDGGQVEVTTGVQTNWYSIPEIESIPLSEEQLLRFGFEKEVMESGNMKYKHGAFRVLAGPTKLFTDFLMWYREEKSHINYPMTVHQFQNRYEAMVKIPLE</sequence>
<proteinExistence type="predicted"/>
<dbReference type="KEGG" id="fls:GLV81_08970"/>
<dbReference type="Proteomes" id="UP000426027">
    <property type="component" value="Chromosome"/>
</dbReference>
<accession>A0A6I6GKQ0</accession>
<dbReference type="EMBL" id="CP046566">
    <property type="protein sequence ID" value="QGW28208.1"/>
    <property type="molecule type" value="Genomic_DNA"/>
</dbReference>
<evidence type="ECO:0000313" key="2">
    <source>
        <dbReference type="Proteomes" id="UP000426027"/>
    </source>
</evidence>
<name>A0A6I6GKQ0_9BACT</name>
<evidence type="ECO:0000313" key="1">
    <source>
        <dbReference type="EMBL" id="QGW28208.1"/>
    </source>
</evidence>